<dbReference type="GO" id="GO:0003723">
    <property type="term" value="F:RNA binding"/>
    <property type="evidence" value="ECO:0007669"/>
    <property type="project" value="UniProtKB-KW"/>
</dbReference>
<keyword evidence="8" id="KW-1185">Reference proteome</keyword>
<dbReference type="Gene3D" id="3.10.290.10">
    <property type="entry name" value="RNA-binding S4 domain"/>
    <property type="match status" value="1"/>
</dbReference>
<dbReference type="Pfam" id="PF00849">
    <property type="entry name" value="PseudoU_synth_2"/>
    <property type="match status" value="1"/>
</dbReference>
<evidence type="ECO:0000256" key="1">
    <source>
        <dbReference type="ARBA" id="ARBA00008348"/>
    </source>
</evidence>
<dbReference type="RefSeq" id="WP_069657466.1">
    <property type="nucleotide sequence ID" value="NZ_MIJF01000067.1"/>
</dbReference>
<dbReference type="Gene3D" id="3.30.70.1560">
    <property type="entry name" value="Alpha-L RNA-binding motif"/>
    <property type="match status" value="1"/>
</dbReference>
<dbReference type="EC" id="5.4.99.-" evidence="5"/>
<evidence type="ECO:0000259" key="6">
    <source>
        <dbReference type="SMART" id="SM00363"/>
    </source>
</evidence>
<gene>
    <name evidence="7" type="ORF">BHF71_03710</name>
</gene>
<dbReference type="InterPro" id="IPR006145">
    <property type="entry name" value="PsdUridine_synth_RsuA/RluA"/>
</dbReference>
<comment type="caution">
    <text evidence="7">The sequence shown here is derived from an EMBL/GenBank/DDBJ whole genome shotgun (WGS) entry which is preliminary data.</text>
</comment>
<dbReference type="Pfam" id="PF01479">
    <property type="entry name" value="S4"/>
    <property type="match status" value="1"/>
</dbReference>
<feature type="domain" description="RNA-binding S4" evidence="6">
    <location>
        <begin position="2"/>
        <end position="62"/>
    </location>
</feature>
<comment type="similarity">
    <text evidence="1 5">Belongs to the pseudouridine synthase RsuA family.</text>
</comment>
<dbReference type="Gene3D" id="3.30.70.580">
    <property type="entry name" value="Pseudouridine synthase I, catalytic domain, N-terminal subdomain"/>
    <property type="match status" value="1"/>
</dbReference>
<dbReference type="EMBL" id="MIJF01000067">
    <property type="protein sequence ID" value="OEF97253.1"/>
    <property type="molecule type" value="Genomic_DNA"/>
</dbReference>
<dbReference type="InterPro" id="IPR002942">
    <property type="entry name" value="S4_RNA-bd"/>
</dbReference>
<dbReference type="SUPFAM" id="SSF55174">
    <property type="entry name" value="Alpha-L RNA-binding motif"/>
    <property type="match status" value="1"/>
</dbReference>
<dbReference type="InterPro" id="IPR000748">
    <property type="entry name" value="PsdUridine_synth_RsuA/RluB/E/F"/>
</dbReference>
<dbReference type="GO" id="GO:0000455">
    <property type="term" value="P:enzyme-directed rRNA pseudouridine synthesis"/>
    <property type="evidence" value="ECO:0007669"/>
    <property type="project" value="UniProtKB-ARBA"/>
</dbReference>
<dbReference type="FunFam" id="3.10.290.10:FF:000003">
    <property type="entry name" value="Pseudouridine synthase"/>
    <property type="match status" value="1"/>
</dbReference>
<evidence type="ECO:0000256" key="2">
    <source>
        <dbReference type="ARBA" id="ARBA00022884"/>
    </source>
</evidence>
<keyword evidence="2 4" id="KW-0694">RNA-binding</keyword>
<proteinExistence type="inferred from homology"/>
<reference evidence="7 8" key="1">
    <citation type="submission" date="2016-09" db="EMBL/GenBank/DDBJ databases">
        <title>Draft genome sequence for the type strain of Vulcanibacillus modesticaldus BR, a strictly anaerobic, moderately thermophilic, and nitrate-reducing bacterium from deep sea-hydrothermal vents of the Mid-Atlantic Ridge.</title>
        <authorList>
            <person name="Abin C.A."/>
            <person name="Hollibaugh J.T."/>
        </authorList>
    </citation>
    <scope>NUCLEOTIDE SEQUENCE [LARGE SCALE GENOMIC DNA]</scope>
    <source>
        <strain evidence="7 8">BR</strain>
    </source>
</reference>
<dbReference type="Proteomes" id="UP000243739">
    <property type="component" value="Unassembled WGS sequence"/>
</dbReference>
<organism evidence="7 8">
    <name type="scientific">Vulcanibacillus modesticaldus</name>
    <dbReference type="NCBI Taxonomy" id="337097"/>
    <lineage>
        <taxon>Bacteria</taxon>
        <taxon>Bacillati</taxon>
        <taxon>Bacillota</taxon>
        <taxon>Bacilli</taxon>
        <taxon>Bacillales</taxon>
        <taxon>Bacillaceae</taxon>
        <taxon>Vulcanibacillus</taxon>
    </lineage>
</organism>
<keyword evidence="3 5" id="KW-0413">Isomerase</keyword>
<dbReference type="PROSITE" id="PS01149">
    <property type="entry name" value="PSI_RSU"/>
    <property type="match status" value="1"/>
</dbReference>
<dbReference type="GO" id="GO:0120159">
    <property type="term" value="F:rRNA pseudouridine synthase activity"/>
    <property type="evidence" value="ECO:0007669"/>
    <property type="project" value="UniProtKB-ARBA"/>
</dbReference>
<dbReference type="InterPro" id="IPR036986">
    <property type="entry name" value="S4_RNA-bd_sf"/>
</dbReference>
<dbReference type="FunFam" id="3.30.70.1560:FF:000001">
    <property type="entry name" value="Pseudouridine synthase"/>
    <property type="match status" value="1"/>
</dbReference>
<dbReference type="SMART" id="SM00363">
    <property type="entry name" value="S4"/>
    <property type="match status" value="1"/>
</dbReference>
<evidence type="ECO:0000313" key="7">
    <source>
        <dbReference type="EMBL" id="OEF97253.1"/>
    </source>
</evidence>
<evidence type="ECO:0000313" key="8">
    <source>
        <dbReference type="Proteomes" id="UP000243739"/>
    </source>
</evidence>
<dbReference type="PROSITE" id="PS50889">
    <property type="entry name" value="S4"/>
    <property type="match status" value="1"/>
</dbReference>
<dbReference type="STRING" id="337097.BHF71_03710"/>
<dbReference type="InterPro" id="IPR050343">
    <property type="entry name" value="RsuA_PseudoU_synthase"/>
</dbReference>
<dbReference type="AlphaFoldDB" id="A0A1D2YSH0"/>
<dbReference type="InterPro" id="IPR020094">
    <property type="entry name" value="TruA/RsuA/RluB/E/F_N"/>
</dbReference>
<name>A0A1D2YSH0_9BACI</name>
<evidence type="ECO:0000256" key="3">
    <source>
        <dbReference type="ARBA" id="ARBA00023235"/>
    </source>
</evidence>
<evidence type="ECO:0000256" key="4">
    <source>
        <dbReference type="PROSITE-ProRule" id="PRU00182"/>
    </source>
</evidence>
<dbReference type="GO" id="GO:0005829">
    <property type="term" value="C:cytosol"/>
    <property type="evidence" value="ECO:0007669"/>
    <property type="project" value="UniProtKB-ARBA"/>
</dbReference>
<dbReference type="PANTHER" id="PTHR47683">
    <property type="entry name" value="PSEUDOURIDINE SYNTHASE FAMILY PROTEIN-RELATED"/>
    <property type="match status" value="1"/>
</dbReference>
<dbReference type="NCBIfam" id="TIGR00093">
    <property type="entry name" value="pseudouridine synthase"/>
    <property type="match status" value="1"/>
</dbReference>
<protein>
    <recommendedName>
        <fullName evidence="5">Pseudouridine synthase</fullName>
        <ecNumber evidence="5">5.4.99.-</ecNumber>
    </recommendedName>
</protein>
<dbReference type="OrthoDB" id="9807213at2"/>
<evidence type="ECO:0000256" key="5">
    <source>
        <dbReference type="RuleBase" id="RU003887"/>
    </source>
</evidence>
<dbReference type="InterPro" id="IPR042092">
    <property type="entry name" value="PsdUridine_s_RsuA/RluB/E/F_cat"/>
</dbReference>
<sequence length="240" mass="27521">MERLQKVIAHAGIASRRKAEQLITDGKVSVNGKIIRELGTKVDPNKDDIRVNGEQIFIDDEKIVILFNKPERVITSMDDPHGRRKVIDFIDITERVYPVGRLDYDTEGLLLLTNDGELAHRLMHPKYEIDKTYEVTVEGIPNEKALSELRHGIKLEDGITSPAQVKLIKKLGRQAKIIITIHEGKKRQIRRMFEAINHPVVKLKRIKYGFLTLDGVQRGKYRILSNTEVCKLKEIVKLKC</sequence>
<dbReference type="SUPFAM" id="SSF55120">
    <property type="entry name" value="Pseudouridine synthase"/>
    <property type="match status" value="1"/>
</dbReference>
<dbReference type="PANTHER" id="PTHR47683:SF2">
    <property type="entry name" value="RNA-BINDING S4 DOMAIN-CONTAINING PROTEIN"/>
    <property type="match status" value="1"/>
</dbReference>
<dbReference type="CDD" id="cd02870">
    <property type="entry name" value="PseudoU_synth_RsuA_like"/>
    <property type="match status" value="1"/>
</dbReference>
<dbReference type="InterPro" id="IPR020103">
    <property type="entry name" value="PsdUridine_synth_cat_dom_sf"/>
</dbReference>
<dbReference type="InterPro" id="IPR018496">
    <property type="entry name" value="PsdUridine_synth_RsuA/RluB_CS"/>
</dbReference>
<accession>A0A1D2YSH0</accession>
<dbReference type="CDD" id="cd00165">
    <property type="entry name" value="S4"/>
    <property type="match status" value="1"/>
</dbReference>